<dbReference type="CDD" id="cd17546">
    <property type="entry name" value="REC_hyHK_CKI1_RcsC-like"/>
    <property type="match status" value="1"/>
</dbReference>
<evidence type="ECO:0000256" key="5">
    <source>
        <dbReference type="ARBA" id="ARBA00022553"/>
    </source>
</evidence>
<evidence type="ECO:0000313" key="19">
    <source>
        <dbReference type="EMBL" id="MBA5603769.1"/>
    </source>
</evidence>
<dbReference type="Proteomes" id="UP000566711">
    <property type="component" value="Unassembled WGS sequence"/>
</dbReference>
<dbReference type="GO" id="GO:0005886">
    <property type="term" value="C:plasma membrane"/>
    <property type="evidence" value="ECO:0007669"/>
    <property type="project" value="UniProtKB-SubCell"/>
</dbReference>
<dbReference type="Pfam" id="PF00512">
    <property type="entry name" value="HisKA"/>
    <property type="match status" value="1"/>
</dbReference>
<dbReference type="SUPFAM" id="SSF52172">
    <property type="entry name" value="CheY-like"/>
    <property type="match status" value="1"/>
</dbReference>
<name>A0A7W2I4U7_9BURK</name>
<comment type="catalytic activity">
    <reaction evidence="1">
        <text>ATP + protein L-histidine = ADP + protein N-phospho-L-histidine.</text>
        <dbReference type="EC" id="2.7.13.3"/>
    </reaction>
</comment>
<dbReference type="PANTHER" id="PTHR45339">
    <property type="entry name" value="HYBRID SIGNAL TRANSDUCTION HISTIDINE KINASE J"/>
    <property type="match status" value="1"/>
</dbReference>
<feature type="domain" description="Histidine kinase" evidence="17">
    <location>
        <begin position="379"/>
        <end position="601"/>
    </location>
</feature>
<keyword evidence="5 14" id="KW-0597">Phosphoprotein</keyword>
<evidence type="ECO:0000256" key="10">
    <source>
        <dbReference type="ARBA" id="ARBA00023026"/>
    </source>
</evidence>
<keyword evidence="9" id="KW-0902">Two-component regulatory system</keyword>
<evidence type="ECO:0000256" key="1">
    <source>
        <dbReference type="ARBA" id="ARBA00000085"/>
    </source>
</evidence>
<evidence type="ECO:0000256" key="9">
    <source>
        <dbReference type="ARBA" id="ARBA00023012"/>
    </source>
</evidence>
<accession>A0A7W2I4U7</accession>
<evidence type="ECO:0000256" key="16">
    <source>
        <dbReference type="SAM" id="Phobius"/>
    </source>
</evidence>
<feature type="transmembrane region" description="Helical" evidence="16">
    <location>
        <begin position="37"/>
        <end position="60"/>
    </location>
</feature>
<dbReference type="PROSITE" id="PS50109">
    <property type="entry name" value="HIS_KIN"/>
    <property type="match status" value="1"/>
</dbReference>
<dbReference type="FunFam" id="3.30.565.10:FF:000010">
    <property type="entry name" value="Sensor histidine kinase RcsC"/>
    <property type="match status" value="1"/>
</dbReference>
<dbReference type="Pfam" id="PF02518">
    <property type="entry name" value="HATPase_c"/>
    <property type="match status" value="1"/>
</dbReference>
<dbReference type="InterPro" id="IPR011006">
    <property type="entry name" value="CheY-like_superfamily"/>
</dbReference>
<feature type="compositionally biased region" description="Basic and acidic residues" evidence="15">
    <location>
        <begin position="1"/>
        <end position="13"/>
    </location>
</feature>
<dbReference type="Gene3D" id="1.10.287.130">
    <property type="match status" value="1"/>
</dbReference>
<dbReference type="EC" id="2.7.13.3" evidence="3"/>
<dbReference type="SMART" id="SM00448">
    <property type="entry name" value="REC"/>
    <property type="match status" value="1"/>
</dbReference>
<comment type="caution">
    <text evidence="19">The sequence shown here is derived from an EMBL/GenBank/DDBJ whole genome shotgun (WGS) entry which is preliminary data.</text>
</comment>
<feature type="modified residue" description="4-aspartylphosphate" evidence="14">
    <location>
        <position position="704"/>
    </location>
</feature>
<dbReference type="PROSITE" id="PS50110">
    <property type="entry name" value="RESPONSE_REGULATORY"/>
    <property type="match status" value="1"/>
</dbReference>
<keyword evidence="6 16" id="KW-0812">Transmembrane</keyword>
<evidence type="ECO:0000256" key="4">
    <source>
        <dbReference type="ARBA" id="ARBA00022475"/>
    </source>
</evidence>
<evidence type="ECO:0000256" key="13">
    <source>
        <dbReference type="ARBA" id="ARBA00070152"/>
    </source>
</evidence>
<dbReference type="InterPro" id="IPR036890">
    <property type="entry name" value="HATPase_C_sf"/>
</dbReference>
<evidence type="ECO:0000256" key="11">
    <source>
        <dbReference type="ARBA" id="ARBA00023136"/>
    </source>
</evidence>
<dbReference type="Gene3D" id="3.30.450.20">
    <property type="entry name" value="PAS domain"/>
    <property type="match status" value="2"/>
</dbReference>
<dbReference type="Gene3D" id="3.40.50.2300">
    <property type="match status" value="1"/>
</dbReference>
<comment type="function">
    <text evidence="12">Member of the two-component regulatory system BvgS/BvgA. Phosphorylates BvgA via a four-step phosphorelay in response to environmental signals.</text>
</comment>
<evidence type="ECO:0000256" key="15">
    <source>
        <dbReference type="SAM" id="MobiDB-lite"/>
    </source>
</evidence>
<evidence type="ECO:0000259" key="17">
    <source>
        <dbReference type="PROSITE" id="PS50109"/>
    </source>
</evidence>
<dbReference type="EMBL" id="JACEZS010000001">
    <property type="protein sequence ID" value="MBA5603769.1"/>
    <property type="molecule type" value="Genomic_DNA"/>
</dbReference>
<evidence type="ECO:0000256" key="3">
    <source>
        <dbReference type="ARBA" id="ARBA00012438"/>
    </source>
</evidence>
<dbReference type="CDD" id="cd12915">
    <property type="entry name" value="PDC2_DGC_like"/>
    <property type="match status" value="1"/>
</dbReference>
<evidence type="ECO:0000256" key="7">
    <source>
        <dbReference type="ARBA" id="ARBA00022729"/>
    </source>
</evidence>
<dbReference type="CDD" id="cd00082">
    <property type="entry name" value="HisKA"/>
    <property type="match status" value="1"/>
</dbReference>
<dbReference type="SMART" id="SM00387">
    <property type="entry name" value="HATPase_c"/>
    <property type="match status" value="1"/>
</dbReference>
<dbReference type="InterPro" id="IPR003661">
    <property type="entry name" value="HisK_dim/P_dom"/>
</dbReference>
<gene>
    <name evidence="19" type="ORF">H3H36_00135</name>
</gene>
<feature type="region of interest" description="Disordered" evidence="15">
    <location>
        <begin position="1"/>
        <end position="26"/>
    </location>
</feature>
<dbReference type="SUPFAM" id="SSF47384">
    <property type="entry name" value="Homodimeric domain of signal transducing histidine kinase"/>
    <property type="match status" value="1"/>
</dbReference>
<feature type="domain" description="Response regulatory" evidence="18">
    <location>
        <begin position="655"/>
        <end position="774"/>
    </location>
</feature>
<dbReference type="PANTHER" id="PTHR45339:SF5">
    <property type="entry name" value="HISTIDINE KINASE"/>
    <property type="match status" value="1"/>
</dbReference>
<dbReference type="SUPFAM" id="SSF55874">
    <property type="entry name" value="ATPase domain of HSP90 chaperone/DNA topoisomerase II/histidine kinase"/>
    <property type="match status" value="1"/>
</dbReference>
<evidence type="ECO:0000256" key="14">
    <source>
        <dbReference type="PROSITE-ProRule" id="PRU00169"/>
    </source>
</evidence>
<dbReference type="SMART" id="SM00388">
    <property type="entry name" value="HisKA"/>
    <property type="match status" value="1"/>
</dbReference>
<feature type="region of interest" description="Disordered" evidence="15">
    <location>
        <begin position="608"/>
        <end position="633"/>
    </location>
</feature>
<dbReference type="Pfam" id="PF02743">
    <property type="entry name" value="dCache_1"/>
    <property type="match status" value="1"/>
</dbReference>
<evidence type="ECO:0000259" key="18">
    <source>
        <dbReference type="PROSITE" id="PS50110"/>
    </source>
</evidence>
<dbReference type="PRINTS" id="PR00344">
    <property type="entry name" value="BCTRLSENSOR"/>
</dbReference>
<feature type="transmembrane region" description="Helical" evidence="16">
    <location>
        <begin position="326"/>
        <end position="345"/>
    </location>
</feature>
<protein>
    <recommendedName>
        <fullName evidence="13">Virulence sensor protein BvgS</fullName>
        <ecNumber evidence="3">2.7.13.3</ecNumber>
    </recommendedName>
</protein>
<evidence type="ECO:0000256" key="8">
    <source>
        <dbReference type="ARBA" id="ARBA00022989"/>
    </source>
</evidence>
<dbReference type="RefSeq" id="WP_182212956.1">
    <property type="nucleotide sequence ID" value="NZ_JACEZS010000001.1"/>
</dbReference>
<keyword evidence="8 16" id="KW-1133">Transmembrane helix</keyword>
<keyword evidence="11 16" id="KW-0472">Membrane</keyword>
<dbReference type="InterPro" id="IPR036097">
    <property type="entry name" value="HisK_dim/P_sf"/>
</dbReference>
<dbReference type="CDD" id="cd16922">
    <property type="entry name" value="HATPase_EvgS-ArcB-TorS-like"/>
    <property type="match status" value="1"/>
</dbReference>
<dbReference type="InterPro" id="IPR003594">
    <property type="entry name" value="HATPase_dom"/>
</dbReference>
<keyword evidence="7" id="KW-0732">Signal</keyword>
<dbReference type="AlphaFoldDB" id="A0A7W2I4U7"/>
<dbReference type="InterPro" id="IPR001789">
    <property type="entry name" value="Sig_transdc_resp-reg_receiver"/>
</dbReference>
<keyword evidence="20" id="KW-1185">Reference proteome</keyword>
<evidence type="ECO:0000256" key="2">
    <source>
        <dbReference type="ARBA" id="ARBA00004651"/>
    </source>
</evidence>
<keyword evidence="10" id="KW-0843">Virulence</keyword>
<dbReference type="InterPro" id="IPR005467">
    <property type="entry name" value="His_kinase_dom"/>
</dbReference>
<evidence type="ECO:0000256" key="6">
    <source>
        <dbReference type="ARBA" id="ARBA00022692"/>
    </source>
</evidence>
<organism evidence="19 20">
    <name type="scientific">Rugamonas fusca</name>
    <dbReference type="NCBI Taxonomy" id="2758568"/>
    <lineage>
        <taxon>Bacteria</taxon>
        <taxon>Pseudomonadati</taxon>
        <taxon>Pseudomonadota</taxon>
        <taxon>Betaproteobacteria</taxon>
        <taxon>Burkholderiales</taxon>
        <taxon>Oxalobacteraceae</taxon>
        <taxon>Telluria group</taxon>
        <taxon>Rugamonas</taxon>
    </lineage>
</organism>
<dbReference type="Gene3D" id="3.30.565.10">
    <property type="entry name" value="Histidine kinase-like ATPase, C-terminal domain"/>
    <property type="match status" value="1"/>
</dbReference>
<dbReference type="Pfam" id="PF00072">
    <property type="entry name" value="Response_reg"/>
    <property type="match status" value="1"/>
</dbReference>
<dbReference type="CDD" id="cd12914">
    <property type="entry name" value="PDC1_DGC_like"/>
    <property type="match status" value="1"/>
</dbReference>
<dbReference type="InterPro" id="IPR033479">
    <property type="entry name" value="dCache_1"/>
</dbReference>
<dbReference type="GO" id="GO:0000155">
    <property type="term" value="F:phosphorelay sensor kinase activity"/>
    <property type="evidence" value="ECO:0007669"/>
    <property type="project" value="InterPro"/>
</dbReference>
<evidence type="ECO:0000313" key="20">
    <source>
        <dbReference type="Proteomes" id="UP000566711"/>
    </source>
</evidence>
<proteinExistence type="predicted"/>
<dbReference type="InterPro" id="IPR004358">
    <property type="entry name" value="Sig_transdc_His_kin-like_C"/>
</dbReference>
<keyword evidence="4" id="KW-1003">Cell membrane</keyword>
<sequence>MTEHAGAHERAREQGATGRRRERRHPLRWTGLSARQAAAVIGGAVILLLCLATLGAAWLLRQRAIEDWRSDMSSLSLVLAENVSQTMASTYLVLDGLTDVVHAIQLRAPGPLAAATGTEQLFQTMRDKISGLPQVDVATVADADGTVLNFTRSYPPPPINLADRDYFAWHRAHADSAPFLSQPVRNKGNGKWTFYVSRRLNDAHGRFAGVVLVGVSCDFFSQFFRNVSLGEHAAISLYRRDQTLLARWPHADQLMGKRFNTGNTSQVLAQGLDHDVRLATGPREAAGGQAVYRMGAVRLVRNYPLVINATITEELLLAGYWRNLRLLGGIALGSLVALSVAFWMMGQLLKRREQDAEQARALMRMADAASEAKSRFLAMMSHEIRTPMNAIVGMSELMLGTRLDATQRGYARNVHSGVLELMQIINEVLDFSKIESGRMELVQGLFDPAEPLRQVAALHQASAQAKGLQLEVRVGSCPRKVYGDAARLRQVLGNLVSNAIKFTPSGGVSITLEARPEEGRTGNWRLCYAVRDSGIGMDAEAQHRLFEPFIQADSTISRQYGGTGLGLAICRRLVRLMGGHIECSSAPGDGSVFRVELPCRLHAPAGALGGAVPDGPPAPPPETSVADRRAPAGAGWDGAQGAVAGQVVAAAAAPRVLLAEDTEMNRQLARILLTRLGCEVDEAINGQLALEALETARYDLVLMDCMMPVLDGYEACRRLRQREAETGAPRLPVIALTASAIEGDRQRCLAAGMDDYLSKPFTAAEFSAMVVRWGRLPCAPPAVSSPPPSVP</sequence>
<comment type="subcellular location">
    <subcellularLocation>
        <location evidence="2">Cell membrane</location>
        <topology evidence="2">Multi-pass membrane protein</topology>
    </subcellularLocation>
</comment>
<reference evidence="19 20" key="1">
    <citation type="submission" date="2020-07" db="EMBL/GenBank/DDBJ databases">
        <title>Novel species isolated from subtropical streams in China.</title>
        <authorList>
            <person name="Lu H."/>
        </authorList>
    </citation>
    <scope>NUCLEOTIDE SEQUENCE [LARGE SCALE GENOMIC DNA]</scope>
    <source>
        <strain evidence="19 20">FT3S</strain>
    </source>
</reference>
<evidence type="ECO:0000256" key="12">
    <source>
        <dbReference type="ARBA" id="ARBA00058004"/>
    </source>
</evidence>